<sequence>MPSSWFGSKSSRQTRPQPVLEIHTESDTAPNDSQPGVKRSQSHSTLEPAFSSQSVIPPPDVHAHINDPSAYKAGNLHHPITIPMDAKERIDIRDESSEALDDPYARVDPAQAKRDKGKARENEGLFTPQDAVLADVFGFTLPDIPAPGQTRSLEDSDTLPRSSVPAGGSAIPPSLPIYDPFTGGRIGEHPSAVPSAGATANTTSTALTDPQAQQQTTLQSLPTAGDTDLWTRLARILELQGEVARMHAEMEGVGNPVRSGAAGASGGGYTIGTNPGATSDTRSPTAKVSNPRRKMRGETIPVGDDDDPPAPGAGEMGGGNITDTTSDSEDEDDASVFAKRRRDEEFAKLADQFAERKVAIARIMNKLDDLSDALKAFHALQTPVMDLGSTGASRMDTFSSVASDATRTSLSSPPPQYTGFPRPTLEPPHIPQPHGKIVIDAQHVDSPVDMNPAQSVFGMGG</sequence>
<evidence type="ECO:0000256" key="1">
    <source>
        <dbReference type="SAM" id="MobiDB-lite"/>
    </source>
</evidence>
<feature type="region of interest" description="Disordered" evidence="1">
    <location>
        <begin position="145"/>
        <end position="185"/>
    </location>
</feature>
<dbReference type="InParanoid" id="A0A0C3PJ39"/>
<keyword evidence="3" id="KW-1185">Reference proteome</keyword>
<dbReference type="HOGENOM" id="CLU_047597_0_0_1"/>
<evidence type="ECO:0000313" key="3">
    <source>
        <dbReference type="Proteomes" id="UP000054217"/>
    </source>
</evidence>
<feature type="region of interest" description="Disordered" evidence="1">
    <location>
        <begin position="1"/>
        <end position="76"/>
    </location>
</feature>
<feature type="region of interest" description="Disordered" evidence="1">
    <location>
        <begin position="96"/>
        <end position="120"/>
    </location>
</feature>
<feature type="compositionally biased region" description="Basic and acidic residues" evidence="1">
    <location>
        <begin position="111"/>
        <end position="120"/>
    </location>
</feature>
<dbReference type="OrthoDB" id="2537650at2759"/>
<organism evidence="2 3">
    <name type="scientific">Pisolithus tinctorius Marx 270</name>
    <dbReference type="NCBI Taxonomy" id="870435"/>
    <lineage>
        <taxon>Eukaryota</taxon>
        <taxon>Fungi</taxon>
        <taxon>Dikarya</taxon>
        <taxon>Basidiomycota</taxon>
        <taxon>Agaricomycotina</taxon>
        <taxon>Agaricomycetes</taxon>
        <taxon>Agaricomycetidae</taxon>
        <taxon>Boletales</taxon>
        <taxon>Sclerodermatineae</taxon>
        <taxon>Pisolithaceae</taxon>
        <taxon>Pisolithus</taxon>
    </lineage>
</organism>
<feature type="compositionally biased region" description="Polar residues" evidence="1">
    <location>
        <begin position="42"/>
        <end position="55"/>
    </location>
</feature>
<protein>
    <submittedName>
        <fullName evidence="2">Uncharacterized protein</fullName>
    </submittedName>
</protein>
<proteinExistence type="predicted"/>
<dbReference type="EMBL" id="KN831957">
    <property type="protein sequence ID" value="KIO08601.1"/>
    <property type="molecule type" value="Genomic_DNA"/>
</dbReference>
<accession>A0A0C3PJ39</accession>
<dbReference type="AlphaFoldDB" id="A0A0C3PJ39"/>
<evidence type="ECO:0000313" key="2">
    <source>
        <dbReference type="EMBL" id="KIO08601.1"/>
    </source>
</evidence>
<reference evidence="2 3" key="1">
    <citation type="submission" date="2014-04" db="EMBL/GenBank/DDBJ databases">
        <authorList>
            <consortium name="DOE Joint Genome Institute"/>
            <person name="Kuo A."/>
            <person name="Kohler A."/>
            <person name="Costa M.D."/>
            <person name="Nagy L.G."/>
            <person name="Floudas D."/>
            <person name="Copeland A."/>
            <person name="Barry K.W."/>
            <person name="Cichocki N."/>
            <person name="Veneault-Fourrey C."/>
            <person name="LaButti K."/>
            <person name="Lindquist E.A."/>
            <person name="Lipzen A."/>
            <person name="Lundell T."/>
            <person name="Morin E."/>
            <person name="Murat C."/>
            <person name="Sun H."/>
            <person name="Tunlid A."/>
            <person name="Henrissat B."/>
            <person name="Grigoriev I.V."/>
            <person name="Hibbett D.S."/>
            <person name="Martin F."/>
            <person name="Nordberg H.P."/>
            <person name="Cantor M.N."/>
            <person name="Hua S.X."/>
        </authorList>
    </citation>
    <scope>NUCLEOTIDE SEQUENCE [LARGE SCALE GENOMIC DNA]</scope>
    <source>
        <strain evidence="2 3">Marx 270</strain>
    </source>
</reference>
<reference evidence="3" key="2">
    <citation type="submission" date="2015-01" db="EMBL/GenBank/DDBJ databases">
        <title>Evolutionary Origins and Diversification of the Mycorrhizal Mutualists.</title>
        <authorList>
            <consortium name="DOE Joint Genome Institute"/>
            <consortium name="Mycorrhizal Genomics Consortium"/>
            <person name="Kohler A."/>
            <person name="Kuo A."/>
            <person name="Nagy L.G."/>
            <person name="Floudas D."/>
            <person name="Copeland A."/>
            <person name="Barry K.W."/>
            <person name="Cichocki N."/>
            <person name="Veneault-Fourrey C."/>
            <person name="LaButti K."/>
            <person name="Lindquist E.A."/>
            <person name="Lipzen A."/>
            <person name="Lundell T."/>
            <person name="Morin E."/>
            <person name="Murat C."/>
            <person name="Riley R."/>
            <person name="Ohm R."/>
            <person name="Sun H."/>
            <person name="Tunlid A."/>
            <person name="Henrissat B."/>
            <person name="Grigoriev I.V."/>
            <person name="Hibbett D.S."/>
            <person name="Martin F."/>
        </authorList>
    </citation>
    <scope>NUCLEOTIDE SEQUENCE [LARGE SCALE GENOMIC DNA]</scope>
    <source>
        <strain evidence="3">Marx 270</strain>
    </source>
</reference>
<gene>
    <name evidence="2" type="ORF">M404DRAFT_366355</name>
</gene>
<feature type="compositionally biased region" description="Polar residues" evidence="1">
    <location>
        <begin position="1"/>
        <end position="16"/>
    </location>
</feature>
<dbReference type="Proteomes" id="UP000054217">
    <property type="component" value="Unassembled WGS sequence"/>
</dbReference>
<name>A0A0C3PJ39_PISTI</name>
<feature type="region of interest" description="Disordered" evidence="1">
    <location>
        <begin position="256"/>
        <end position="334"/>
    </location>
</feature>
<feature type="compositionally biased region" description="Polar residues" evidence="1">
    <location>
        <begin position="271"/>
        <end position="288"/>
    </location>
</feature>